<dbReference type="EMBL" id="SWFS01000131">
    <property type="protein sequence ID" value="KAA8915946.1"/>
    <property type="molecule type" value="Genomic_DNA"/>
</dbReference>
<reference evidence="1" key="1">
    <citation type="journal article" date="2019" name="G3 (Bethesda)">
        <title>Genome Assemblies of Two Rare Opportunistic Yeast Pathogens: Diutina rugosa (syn. Candida rugosa) and Trichomonascus ciferrii (syn. Candida ciferrii).</title>
        <authorList>
            <person name="Mixao V."/>
            <person name="Saus E."/>
            <person name="Hansen A.P."/>
            <person name="Lass-Florl C."/>
            <person name="Gabaldon T."/>
        </authorList>
    </citation>
    <scope>NUCLEOTIDE SEQUENCE</scope>
    <source>
        <strain evidence="1">CBS 4856</strain>
    </source>
</reference>
<name>A0A642V9I1_9ASCO</name>
<dbReference type="AlphaFoldDB" id="A0A642V9I1"/>
<proteinExistence type="predicted"/>
<evidence type="ECO:0000313" key="2">
    <source>
        <dbReference type="Proteomes" id="UP000761534"/>
    </source>
</evidence>
<gene>
    <name evidence="1" type="ORF">TRICI_001960</name>
</gene>
<accession>A0A642V9I1</accession>
<comment type="caution">
    <text evidence="1">The sequence shown here is derived from an EMBL/GenBank/DDBJ whole genome shotgun (WGS) entry which is preliminary data.</text>
</comment>
<keyword evidence="2" id="KW-1185">Reference proteome</keyword>
<sequence>MRCSYRVIFQTDRCRLQSRRGPVSRRSFIRIPVNDLIGFASDEFQFIELTRHRYATELAVMLIQMRSSKRKIFYAYCSELYKSGLIRSLREKGLPATGTDEERVTHLEQIYNRTVLPSSDTITIPAYFWATWTYAFK</sequence>
<dbReference type="Proteomes" id="UP000761534">
    <property type="component" value="Unassembled WGS sequence"/>
</dbReference>
<evidence type="ECO:0000313" key="1">
    <source>
        <dbReference type="EMBL" id="KAA8915946.1"/>
    </source>
</evidence>
<dbReference type="VEuPathDB" id="FungiDB:TRICI_001960"/>
<organism evidence="1 2">
    <name type="scientific">Trichomonascus ciferrii</name>
    <dbReference type="NCBI Taxonomy" id="44093"/>
    <lineage>
        <taxon>Eukaryota</taxon>
        <taxon>Fungi</taxon>
        <taxon>Dikarya</taxon>
        <taxon>Ascomycota</taxon>
        <taxon>Saccharomycotina</taxon>
        <taxon>Dipodascomycetes</taxon>
        <taxon>Dipodascales</taxon>
        <taxon>Trichomonascaceae</taxon>
        <taxon>Trichomonascus</taxon>
        <taxon>Trichomonascus ciferrii complex</taxon>
    </lineage>
</organism>
<protein>
    <submittedName>
        <fullName evidence="1">Uncharacterized protein</fullName>
    </submittedName>
</protein>